<comment type="caution">
    <text evidence="2">The sequence shown here is derived from an EMBL/GenBank/DDBJ whole genome shotgun (WGS) entry which is preliminary data.</text>
</comment>
<evidence type="ECO:0000259" key="1">
    <source>
        <dbReference type="PROSITE" id="PS51112"/>
    </source>
</evidence>
<dbReference type="InterPro" id="IPR002733">
    <property type="entry name" value="AMMECR1_domain"/>
</dbReference>
<reference evidence="2" key="1">
    <citation type="journal article" date="2020" name="mSystems">
        <title>Genome- and Community-Level Interaction Insights into Carbon Utilization and Element Cycling Functions of Hydrothermarchaeota in Hydrothermal Sediment.</title>
        <authorList>
            <person name="Zhou Z."/>
            <person name="Liu Y."/>
            <person name="Xu W."/>
            <person name="Pan J."/>
            <person name="Luo Z.H."/>
            <person name="Li M."/>
        </authorList>
    </citation>
    <scope>NUCLEOTIDE SEQUENCE [LARGE SCALE GENOMIC DNA]</scope>
    <source>
        <strain evidence="2">HyVt-527</strain>
    </source>
</reference>
<dbReference type="Gene3D" id="3.30.1490.150">
    <property type="entry name" value="Hypothetical protein ph0010, domain 2"/>
    <property type="match status" value="1"/>
</dbReference>
<dbReference type="Pfam" id="PF01871">
    <property type="entry name" value="AMMECR1"/>
    <property type="match status" value="1"/>
</dbReference>
<dbReference type="EMBL" id="DROD01000059">
    <property type="protein sequence ID" value="HHJ51715.1"/>
    <property type="molecule type" value="Genomic_DNA"/>
</dbReference>
<protein>
    <submittedName>
        <fullName evidence="2">AmmeMemoRadiSam system protein A</fullName>
    </submittedName>
</protein>
<evidence type="ECO:0000313" key="2">
    <source>
        <dbReference type="EMBL" id="HHJ51715.1"/>
    </source>
</evidence>
<dbReference type="InterPro" id="IPR023472">
    <property type="entry name" value="Uncharacterised_MJ0810"/>
</dbReference>
<dbReference type="NCBIfam" id="TIGR00296">
    <property type="entry name" value="TIGR00296 family protein"/>
    <property type="match status" value="1"/>
</dbReference>
<dbReference type="HAMAP" id="MF_00645">
    <property type="entry name" value="AMMECR1"/>
    <property type="match status" value="1"/>
</dbReference>
<dbReference type="Proteomes" id="UP000886124">
    <property type="component" value="Unassembled WGS sequence"/>
</dbReference>
<proteinExistence type="inferred from homology"/>
<dbReference type="InterPro" id="IPR036071">
    <property type="entry name" value="AMMECR1_dom_sf"/>
</dbReference>
<sequence>MDYQLSKEEKIFLLKLARQTIHHFLKNEPLPKPDYFSQTLKEKAGAFVTLHIDGNLRGCIGYVAAIKPLQDAVSDLAISAAFNDPRFQPLTLPEFEKIDIEISVLTPLERVDNVSEIQVGRDGLLIRQPPFEGLLLPQVAVEYNWDTETFLRETCHKAGLPGDCWSEGRTEIYKFQALIFSEHDFSKDELK</sequence>
<dbReference type="InterPro" id="IPR027623">
    <property type="entry name" value="AmmeMemoSam_A"/>
</dbReference>
<gene>
    <name evidence="2" type="primary">amrA</name>
    <name evidence="2" type="ORF">ENJ89_00845</name>
</gene>
<dbReference type="NCBIfam" id="TIGR04335">
    <property type="entry name" value="AmmeMemoSam_A"/>
    <property type="match status" value="1"/>
</dbReference>
<dbReference type="InterPro" id="IPR027485">
    <property type="entry name" value="AMMECR1_N"/>
</dbReference>
<dbReference type="PANTHER" id="PTHR13016">
    <property type="entry name" value="AMMECR1 HOMOLOG"/>
    <property type="match status" value="1"/>
</dbReference>
<feature type="domain" description="AMMECR1" evidence="1">
    <location>
        <begin position="8"/>
        <end position="191"/>
    </location>
</feature>
<dbReference type="SUPFAM" id="SSF143447">
    <property type="entry name" value="AMMECR1-like"/>
    <property type="match status" value="1"/>
</dbReference>
<dbReference type="PROSITE" id="PS51112">
    <property type="entry name" value="AMMECR1"/>
    <property type="match status" value="1"/>
</dbReference>
<dbReference type="AlphaFoldDB" id="A0A7V5PN36"/>
<dbReference type="PANTHER" id="PTHR13016:SF0">
    <property type="entry name" value="AMME SYNDROME CANDIDATE GENE 1 PROTEIN"/>
    <property type="match status" value="1"/>
</dbReference>
<organism evidence="2">
    <name type="scientific">Caldithrix abyssi</name>
    <dbReference type="NCBI Taxonomy" id="187145"/>
    <lineage>
        <taxon>Bacteria</taxon>
        <taxon>Pseudomonadati</taxon>
        <taxon>Calditrichota</taxon>
        <taxon>Calditrichia</taxon>
        <taxon>Calditrichales</taxon>
        <taxon>Calditrichaceae</taxon>
        <taxon>Caldithrix</taxon>
    </lineage>
</organism>
<name>A0A7V5PN36_CALAY</name>
<dbReference type="Gene3D" id="3.30.700.20">
    <property type="entry name" value="Hypothetical protein ph0010, domain 1"/>
    <property type="match status" value="1"/>
</dbReference>
<dbReference type="InterPro" id="IPR023473">
    <property type="entry name" value="AMMECR1"/>
</dbReference>
<accession>A0A7V5PN36</accession>